<protein>
    <submittedName>
        <fullName evidence="2">Uncharacterized protein</fullName>
    </submittedName>
</protein>
<feature type="transmembrane region" description="Helical" evidence="1">
    <location>
        <begin position="66"/>
        <end position="90"/>
    </location>
</feature>
<feature type="transmembrane region" description="Helical" evidence="1">
    <location>
        <begin position="144"/>
        <end position="165"/>
    </location>
</feature>
<dbReference type="RefSeq" id="WP_148921179.1">
    <property type="nucleotide sequence ID" value="NZ_VTAV01000024.1"/>
</dbReference>
<comment type="caution">
    <text evidence="2">The sequence shown here is derived from an EMBL/GenBank/DDBJ whole genome shotgun (WGS) entry which is preliminary data.</text>
</comment>
<accession>A0A5D4GYU4</accession>
<name>A0A5D4GYU4_9SPHI</name>
<dbReference type="EMBL" id="VTAV01000024">
    <property type="protein sequence ID" value="TYR31690.1"/>
    <property type="molecule type" value="Genomic_DNA"/>
</dbReference>
<organism evidence="2 3">
    <name type="scientific">Sphingobacterium phlebotomi</name>
    <dbReference type="NCBI Taxonomy" id="2605433"/>
    <lineage>
        <taxon>Bacteria</taxon>
        <taxon>Pseudomonadati</taxon>
        <taxon>Bacteroidota</taxon>
        <taxon>Sphingobacteriia</taxon>
        <taxon>Sphingobacteriales</taxon>
        <taxon>Sphingobacteriaceae</taxon>
        <taxon>Sphingobacterium</taxon>
    </lineage>
</organism>
<gene>
    <name evidence="2" type="ORF">FXV77_20830</name>
</gene>
<evidence type="ECO:0000256" key="1">
    <source>
        <dbReference type="SAM" id="Phobius"/>
    </source>
</evidence>
<reference evidence="2 3" key="1">
    <citation type="submission" date="2019-08" db="EMBL/GenBank/DDBJ databases">
        <title>Phlebobacter frassis gen. nov. sp. nov., a new member of family Sphingobacteriaceae isolated from sand fly rearing media.</title>
        <authorList>
            <person name="Kakumanu M.L."/>
            <person name="Marayati B.F."/>
            <person name="Wada-Katsumata A."/>
            <person name="Wasserberg G."/>
            <person name="Schal C."/>
            <person name="Apperson C.S."/>
            <person name="Ponnusamy L."/>
        </authorList>
    </citation>
    <scope>NUCLEOTIDE SEQUENCE [LARGE SCALE GENOMIC DNA]</scope>
    <source>
        <strain evidence="2 3">SSI9</strain>
    </source>
</reference>
<evidence type="ECO:0000313" key="2">
    <source>
        <dbReference type="EMBL" id="TYR31690.1"/>
    </source>
</evidence>
<keyword evidence="1" id="KW-1133">Transmembrane helix</keyword>
<feature type="transmembrane region" description="Helical" evidence="1">
    <location>
        <begin position="111"/>
        <end position="132"/>
    </location>
</feature>
<keyword evidence="3" id="KW-1185">Reference proteome</keyword>
<sequence length="180" mass="20897">MEFNELKSTWDAVKTPTISAIEFQNMLSENKHPVLKALRKQFAIEIAGWFIFLAFYYSMLDGAEKPLWINLLLVFSILLPFVHNLMGYRLSKNLVYGSNIYESLKNFLSKVKAYAIVSIISRQIYLMGLLIFLTYGTNIDSNKYLSLIIIISFFLLQLVVLFNIWKKRLKSLENTIATFC</sequence>
<dbReference type="AlphaFoldDB" id="A0A5D4GYU4"/>
<keyword evidence="1" id="KW-0472">Membrane</keyword>
<evidence type="ECO:0000313" key="3">
    <source>
        <dbReference type="Proteomes" id="UP000322362"/>
    </source>
</evidence>
<dbReference type="Proteomes" id="UP000322362">
    <property type="component" value="Unassembled WGS sequence"/>
</dbReference>
<feature type="transmembrane region" description="Helical" evidence="1">
    <location>
        <begin position="42"/>
        <end position="60"/>
    </location>
</feature>
<proteinExistence type="predicted"/>
<keyword evidence="1" id="KW-0812">Transmembrane</keyword>